<dbReference type="PANTHER" id="PTHR37185:SF3">
    <property type="entry name" value="MEMBRANE PROTEIN"/>
    <property type="match status" value="1"/>
</dbReference>
<comment type="caution">
    <text evidence="1">The sequence shown here is derived from an EMBL/GenBank/DDBJ whole genome shotgun (WGS) entry which is preliminary data.</text>
</comment>
<keyword evidence="2" id="KW-1185">Reference proteome</keyword>
<dbReference type="Proteomes" id="UP001603857">
    <property type="component" value="Unassembled WGS sequence"/>
</dbReference>
<name>A0ABD1NP21_9FABA</name>
<dbReference type="PANTHER" id="PTHR37185">
    <property type="entry name" value="MEMBRANE PROTEIN"/>
    <property type="match status" value="1"/>
</dbReference>
<organism evidence="1 2">
    <name type="scientific">Flemingia macrophylla</name>
    <dbReference type="NCBI Taxonomy" id="520843"/>
    <lineage>
        <taxon>Eukaryota</taxon>
        <taxon>Viridiplantae</taxon>
        <taxon>Streptophyta</taxon>
        <taxon>Embryophyta</taxon>
        <taxon>Tracheophyta</taxon>
        <taxon>Spermatophyta</taxon>
        <taxon>Magnoliopsida</taxon>
        <taxon>eudicotyledons</taxon>
        <taxon>Gunneridae</taxon>
        <taxon>Pentapetalae</taxon>
        <taxon>rosids</taxon>
        <taxon>fabids</taxon>
        <taxon>Fabales</taxon>
        <taxon>Fabaceae</taxon>
        <taxon>Papilionoideae</taxon>
        <taxon>50 kb inversion clade</taxon>
        <taxon>NPAAA clade</taxon>
        <taxon>indigoferoid/millettioid clade</taxon>
        <taxon>Phaseoleae</taxon>
        <taxon>Flemingia</taxon>
    </lineage>
</organism>
<dbReference type="AlphaFoldDB" id="A0ABD1NP21"/>
<evidence type="ECO:0000313" key="1">
    <source>
        <dbReference type="EMBL" id="KAL2349367.1"/>
    </source>
</evidence>
<protein>
    <submittedName>
        <fullName evidence="1">Uncharacterized protein</fullName>
    </submittedName>
</protein>
<evidence type="ECO:0000313" key="2">
    <source>
        <dbReference type="Proteomes" id="UP001603857"/>
    </source>
</evidence>
<accession>A0ABD1NP21</accession>
<gene>
    <name evidence="1" type="ORF">Fmac_003367</name>
</gene>
<reference evidence="1 2" key="1">
    <citation type="submission" date="2024-08" db="EMBL/GenBank/DDBJ databases">
        <title>Insights into the chromosomal genome structure of Flemingia macrophylla.</title>
        <authorList>
            <person name="Ding Y."/>
            <person name="Zhao Y."/>
            <person name="Bi W."/>
            <person name="Wu M."/>
            <person name="Zhao G."/>
            <person name="Gong Y."/>
            <person name="Li W."/>
            <person name="Zhang P."/>
        </authorList>
    </citation>
    <scope>NUCLEOTIDE SEQUENCE [LARGE SCALE GENOMIC DNA]</scope>
    <source>
        <strain evidence="1">DYQJB</strain>
        <tissue evidence="1">Leaf</tissue>
    </source>
</reference>
<proteinExistence type="predicted"/>
<sequence>MAILALTSGFLYLPVLKAVLHRITSISWLEPMPVFLDSVHMLWRLYIAPIWVLKEALKLNFPMLASCKKCKLESVNFLLHYRNVRSLGAVGFVLISSFLIRESILPLITIKIHASLTFVLTASDVNSIPSMNVIYTQFGILNTTMHRYLLNSTTKDIIVREFKVKPAINFVRNHSKDHCHLLEDQFLIVDMETFGITLGQGTDGHPWSQAELMDLYSCALTSFGA</sequence>
<dbReference type="EMBL" id="JBGMDY010000001">
    <property type="protein sequence ID" value="KAL2349367.1"/>
    <property type="molecule type" value="Genomic_DNA"/>
</dbReference>